<comment type="catalytic activity">
    <reaction evidence="8">
        <text>Couples ATP hydrolysis with the unwinding of duplex DNA by translocating in the 3'-5' direction.</text>
        <dbReference type="EC" id="5.6.2.4"/>
    </reaction>
</comment>
<feature type="domain" description="UvrD-like helicase ATP-binding" evidence="12">
    <location>
        <begin position="1"/>
        <end position="136"/>
    </location>
</feature>
<sequence length="570" mass="65372">MLAEVYNEYQSRLAANNALDFDDLILIPVRLFEQNESILGYWHTQFHHILVDEYQDTNKIQYEFIRLLTTNNETRKSEWNWQERSLFVVGDADQSIYSFRLADFTILLNFQQDFGDDLPDDDTRTMIKLEENYRSRENILQAANALIENNTQRIDKVLKPTRAIGEQIYLHKADEEQQEAKFVIKQMQYMVKENPELNWGSFAILYRTNAQSRPFEDLLIQNSVPYNIVGGLKFYDRKEIKDVLSYLRLLLNPDDTVSLLRIINTPRRGIGKTTINSLIDAAQQLGVPLWEIISDETSATTMSGRAAKSVNKFVQVIATAKAQLETATAAEILNYIMEESGYIDNLKQQGTDEADNRVANVFELYNAIIQFQEDNEETSLEAFLSSAALASDLDNLDETQEKVSLMTLHSAKGLEFPLVFLVGMEQGLLPHNRTLNDPLEIEEERRLCYVGITRAQEQLFLTYTRERRLWGYREPAVASQFLKELPEDLISSNIAQATAYRSRQTPIASTNTNNDTDWNVGDRVFHKDFGEGEITHVLNGGTKPTLAVKFHDLKRTKILAQSAPLELIEN</sequence>
<evidence type="ECO:0000256" key="1">
    <source>
        <dbReference type="ARBA" id="ARBA00009922"/>
    </source>
</evidence>
<dbReference type="GO" id="GO:0016887">
    <property type="term" value="F:ATP hydrolysis activity"/>
    <property type="evidence" value="ECO:0007669"/>
    <property type="project" value="RHEA"/>
</dbReference>
<proteinExistence type="inferred from homology"/>
<dbReference type="AlphaFoldDB" id="A0A563W3U4"/>
<keyword evidence="5 11" id="KW-0067">ATP-binding</keyword>
<dbReference type="GO" id="GO:0005524">
    <property type="term" value="F:ATP binding"/>
    <property type="evidence" value="ECO:0007669"/>
    <property type="project" value="UniProtKB-UniRule"/>
</dbReference>
<dbReference type="InterPro" id="IPR000212">
    <property type="entry name" value="DNA_helicase_UvrD/REP"/>
</dbReference>
<comment type="similarity">
    <text evidence="1">Belongs to the helicase family. UvrD subfamily.</text>
</comment>
<dbReference type="GO" id="GO:0000725">
    <property type="term" value="P:recombinational repair"/>
    <property type="evidence" value="ECO:0007669"/>
    <property type="project" value="TreeGrafter"/>
</dbReference>
<evidence type="ECO:0000256" key="6">
    <source>
        <dbReference type="ARBA" id="ARBA00023125"/>
    </source>
</evidence>
<name>A0A563W3U4_9CYAN</name>
<evidence type="ECO:0000259" key="12">
    <source>
        <dbReference type="PROSITE" id="PS51198"/>
    </source>
</evidence>
<dbReference type="InterPro" id="IPR014016">
    <property type="entry name" value="UvrD-like_ATP-bd"/>
</dbReference>
<keyword evidence="6" id="KW-0238">DNA-binding</keyword>
<dbReference type="CDD" id="cd18807">
    <property type="entry name" value="SF1_C_UvrD"/>
    <property type="match status" value="1"/>
</dbReference>
<dbReference type="InterPro" id="IPR014017">
    <property type="entry name" value="DNA_helicase_UvrD-like_C"/>
</dbReference>
<evidence type="ECO:0000256" key="8">
    <source>
        <dbReference type="ARBA" id="ARBA00034617"/>
    </source>
</evidence>
<keyword evidence="2 11" id="KW-0547">Nucleotide-binding</keyword>
<evidence type="ECO:0000256" key="3">
    <source>
        <dbReference type="ARBA" id="ARBA00022801"/>
    </source>
</evidence>
<dbReference type="Pfam" id="PF21196">
    <property type="entry name" value="PcrA_UvrD_tudor"/>
    <property type="match status" value="1"/>
</dbReference>
<dbReference type="GO" id="GO:0043138">
    <property type="term" value="F:3'-5' DNA helicase activity"/>
    <property type="evidence" value="ECO:0007669"/>
    <property type="project" value="UniProtKB-EC"/>
</dbReference>
<evidence type="ECO:0000313" key="15">
    <source>
        <dbReference type="Proteomes" id="UP000320055"/>
    </source>
</evidence>
<evidence type="ECO:0000256" key="2">
    <source>
        <dbReference type="ARBA" id="ARBA00022741"/>
    </source>
</evidence>
<dbReference type="PANTHER" id="PTHR11070">
    <property type="entry name" value="UVRD / RECB / PCRA DNA HELICASE FAMILY MEMBER"/>
    <property type="match status" value="1"/>
</dbReference>
<evidence type="ECO:0000256" key="4">
    <source>
        <dbReference type="ARBA" id="ARBA00022806"/>
    </source>
</evidence>
<keyword evidence="3 11" id="KW-0378">Hydrolase</keyword>
<evidence type="ECO:0000256" key="9">
    <source>
        <dbReference type="ARBA" id="ARBA00034808"/>
    </source>
</evidence>
<evidence type="ECO:0000259" key="13">
    <source>
        <dbReference type="PROSITE" id="PS51217"/>
    </source>
</evidence>
<evidence type="ECO:0000256" key="5">
    <source>
        <dbReference type="ARBA" id="ARBA00022840"/>
    </source>
</evidence>
<keyword evidence="15" id="KW-1185">Reference proteome</keyword>
<dbReference type="Proteomes" id="UP000320055">
    <property type="component" value="Unassembled WGS sequence"/>
</dbReference>
<dbReference type="FunFam" id="1.10.486.10:FF:000003">
    <property type="entry name" value="ATP-dependent DNA helicase"/>
    <property type="match status" value="1"/>
</dbReference>
<dbReference type="Pfam" id="PF13361">
    <property type="entry name" value="UvrD_C"/>
    <property type="match status" value="1"/>
</dbReference>
<dbReference type="EMBL" id="CAACVJ010000683">
    <property type="protein sequence ID" value="VEP18335.1"/>
    <property type="molecule type" value="Genomic_DNA"/>
</dbReference>
<dbReference type="CDD" id="cd17932">
    <property type="entry name" value="DEXQc_UvrD"/>
    <property type="match status" value="1"/>
</dbReference>
<evidence type="ECO:0000313" key="14">
    <source>
        <dbReference type="EMBL" id="VEP18335.1"/>
    </source>
</evidence>
<dbReference type="PANTHER" id="PTHR11070:SF2">
    <property type="entry name" value="ATP-DEPENDENT DNA HELICASE SRS2"/>
    <property type="match status" value="1"/>
</dbReference>
<dbReference type="EC" id="5.6.2.4" evidence="9"/>
<dbReference type="PROSITE" id="PS51198">
    <property type="entry name" value="UVRD_HELICASE_ATP_BIND"/>
    <property type="match status" value="1"/>
</dbReference>
<accession>A0A563W3U4</accession>
<dbReference type="GO" id="GO:0005829">
    <property type="term" value="C:cytosol"/>
    <property type="evidence" value="ECO:0007669"/>
    <property type="project" value="TreeGrafter"/>
</dbReference>
<dbReference type="Gene3D" id="1.10.10.160">
    <property type="match status" value="1"/>
</dbReference>
<dbReference type="Pfam" id="PF00580">
    <property type="entry name" value="UvrD-helicase"/>
    <property type="match status" value="1"/>
</dbReference>
<dbReference type="GO" id="GO:0003677">
    <property type="term" value="F:DNA binding"/>
    <property type="evidence" value="ECO:0007669"/>
    <property type="project" value="UniProtKB-KW"/>
</dbReference>
<keyword evidence="7" id="KW-0413">Isomerase</keyword>
<dbReference type="PROSITE" id="PS51217">
    <property type="entry name" value="UVRD_HELICASE_CTER"/>
    <property type="match status" value="1"/>
</dbReference>
<evidence type="ECO:0000256" key="11">
    <source>
        <dbReference type="PROSITE-ProRule" id="PRU00560"/>
    </source>
</evidence>
<keyword evidence="4 11" id="KW-0347">Helicase</keyword>
<protein>
    <recommendedName>
        <fullName evidence="9">DNA 3'-5' helicase</fullName>
        <ecNumber evidence="9">5.6.2.4</ecNumber>
    </recommendedName>
</protein>
<dbReference type="SUPFAM" id="SSF52540">
    <property type="entry name" value="P-loop containing nucleoside triphosphate hydrolases"/>
    <property type="match status" value="1"/>
</dbReference>
<dbReference type="Gene3D" id="3.40.50.300">
    <property type="entry name" value="P-loop containing nucleotide triphosphate hydrolases"/>
    <property type="match status" value="2"/>
</dbReference>
<feature type="domain" description="UvrD-like helicase C-terminal" evidence="13">
    <location>
        <begin position="137"/>
        <end position="413"/>
    </location>
</feature>
<reference evidence="14 15" key="1">
    <citation type="submission" date="2019-01" db="EMBL/GenBank/DDBJ databases">
        <authorList>
            <person name="Brito A."/>
        </authorList>
    </citation>
    <scope>NUCLEOTIDE SEQUENCE [LARGE SCALE GENOMIC DNA]</scope>
    <source>
        <strain evidence="14">1</strain>
    </source>
</reference>
<organism evidence="14 15">
    <name type="scientific">Hyella patelloides LEGE 07179</name>
    <dbReference type="NCBI Taxonomy" id="945734"/>
    <lineage>
        <taxon>Bacteria</taxon>
        <taxon>Bacillati</taxon>
        <taxon>Cyanobacteriota</taxon>
        <taxon>Cyanophyceae</taxon>
        <taxon>Pleurocapsales</taxon>
        <taxon>Hyellaceae</taxon>
        <taxon>Hyella</taxon>
    </lineage>
</organism>
<dbReference type="GO" id="GO:0033202">
    <property type="term" value="C:DNA helicase complex"/>
    <property type="evidence" value="ECO:0007669"/>
    <property type="project" value="TreeGrafter"/>
</dbReference>
<dbReference type="InterPro" id="IPR027417">
    <property type="entry name" value="P-loop_NTPase"/>
</dbReference>
<evidence type="ECO:0000256" key="10">
    <source>
        <dbReference type="ARBA" id="ARBA00048988"/>
    </source>
</evidence>
<gene>
    <name evidence="14" type="ORF">H1P_760001</name>
</gene>
<dbReference type="InterPro" id="IPR013986">
    <property type="entry name" value="DExx_box_DNA_helicase_dom_sf"/>
</dbReference>
<evidence type="ECO:0000256" key="7">
    <source>
        <dbReference type="ARBA" id="ARBA00023235"/>
    </source>
</evidence>
<comment type="catalytic activity">
    <reaction evidence="10">
        <text>ATP + H2O = ADP + phosphate + H(+)</text>
        <dbReference type="Rhea" id="RHEA:13065"/>
        <dbReference type="ChEBI" id="CHEBI:15377"/>
        <dbReference type="ChEBI" id="CHEBI:15378"/>
        <dbReference type="ChEBI" id="CHEBI:30616"/>
        <dbReference type="ChEBI" id="CHEBI:43474"/>
        <dbReference type="ChEBI" id="CHEBI:456216"/>
        <dbReference type="EC" id="5.6.2.4"/>
    </reaction>
</comment>
<dbReference type="Gene3D" id="1.10.486.10">
    <property type="entry name" value="PCRA, domain 4"/>
    <property type="match status" value="1"/>
</dbReference>
<comment type="caution">
    <text evidence="11">Lacks conserved residue(s) required for the propagation of feature annotation.</text>
</comment>